<evidence type="ECO:0000313" key="1">
    <source>
        <dbReference type="EMBL" id="MCJ0765184.1"/>
    </source>
</evidence>
<organism evidence="1 2">
    <name type="scientific">Variovorax terrae</name>
    <dbReference type="NCBI Taxonomy" id="2923278"/>
    <lineage>
        <taxon>Bacteria</taxon>
        <taxon>Pseudomonadati</taxon>
        <taxon>Pseudomonadota</taxon>
        <taxon>Betaproteobacteria</taxon>
        <taxon>Burkholderiales</taxon>
        <taxon>Comamonadaceae</taxon>
        <taxon>Variovorax</taxon>
    </lineage>
</organism>
<sequence length="107" mass="11286">MPEATANLATKQVKMEQWFQDNKNYYATGTTSTCAIGASDTTSSKYFSFSCVVSSTAATYTVTATGTGSMNGFVYTVTQDGSKATPGVPAKWTSSTNCWITKKGGVC</sequence>
<dbReference type="Pfam" id="PF16732">
    <property type="entry name" value="ComP_DUS"/>
    <property type="match status" value="1"/>
</dbReference>
<gene>
    <name evidence="1" type="ORF">MMF98_18375</name>
</gene>
<dbReference type="Proteomes" id="UP001139447">
    <property type="component" value="Unassembled WGS sequence"/>
</dbReference>
<proteinExistence type="predicted"/>
<dbReference type="EMBL" id="JALGBI010000002">
    <property type="protein sequence ID" value="MCJ0765184.1"/>
    <property type="molecule type" value="Genomic_DNA"/>
</dbReference>
<comment type="caution">
    <text evidence="1">The sequence shown here is derived from an EMBL/GenBank/DDBJ whole genome shotgun (WGS) entry which is preliminary data.</text>
</comment>
<accession>A0A9X2APA0</accession>
<dbReference type="AlphaFoldDB" id="A0A9X2APA0"/>
<dbReference type="InterPro" id="IPR031982">
    <property type="entry name" value="PilE-like"/>
</dbReference>
<keyword evidence="2" id="KW-1185">Reference proteome</keyword>
<evidence type="ECO:0000313" key="2">
    <source>
        <dbReference type="Proteomes" id="UP001139447"/>
    </source>
</evidence>
<reference evidence="1" key="1">
    <citation type="submission" date="2022-03" db="EMBL/GenBank/DDBJ databases">
        <authorList>
            <person name="Woo C.Y."/>
        </authorList>
    </citation>
    <scope>NUCLEOTIDE SEQUENCE</scope>
    <source>
        <strain evidence="1">CYS-02</strain>
    </source>
</reference>
<name>A0A9X2APA0_9BURK</name>
<dbReference type="GO" id="GO:0043683">
    <property type="term" value="P:type IV pilus assembly"/>
    <property type="evidence" value="ECO:0007669"/>
    <property type="project" value="InterPro"/>
</dbReference>
<protein>
    <submittedName>
        <fullName evidence="1">Uncharacterized protein</fullName>
    </submittedName>
</protein>